<comment type="caution">
    <text evidence="1">The sequence shown here is derived from an EMBL/GenBank/DDBJ whole genome shotgun (WGS) entry which is preliminary data.</text>
</comment>
<gene>
    <name evidence="1" type="ORF">A9P98_09045</name>
</gene>
<organism evidence="1 2">
    <name type="scientific">Cylindrospermopsis raciborskii CS-505</name>
    <dbReference type="NCBI Taxonomy" id="533240"/>
    <lineage>
        <taxon>Bacteria</taxon>
        <taxon>Bacillati</taxon>
        <taxon>Cyanobacteriota</taxon>
        <taxon>Cyanophyceae</taxon>
        <taxon>Nostocales</taxon>
        <taxon>Aphanizomenonaceae</taxon>
        <taxon>Cylindrospermopsis</taxon>
    </lineage>
</organism>
<evidence type="ECO:0000313" key="1">
    <source>
        <dbReference type="EMBL" id="OBU76443.1"/>
    </source>
</evidence>
<dbReference type="AlphaFoldDB" id="A0A853MBV9"/>
<dbReference type="PANTHER" id="PTHR35586:SF1">
    <property type="entry name" value="SLL1691 PROTEIN"/>
    <property type="match status" value="1"/>
</dbReference>
<evidence type="ECO:0000313" key="2">
    <source>
        <dbReference type="Proteomes" id="UP000093903"/>
    </source>
</evidence>
<dbReference type="RefSeq" id="WP_065179981.1">
    <property type="nucleotide sequence ID" value="NZ_LYXA01000001.1"/>
</dbReference>
<accession>A0A853MBV9</accession>
<sequence>MYIYNYRAFDLYQKPVISLAILGDEKADWKPESYNYSLGGCEVSLKFPVVKLLSYEEKWSELEESNNPFAIVIMAHLKTKATRGKPGEREKWKWILIRGLYNGGLDKNQIVRLLGIIDTMMKLPKKSQESLENKIKSFEEETKMPLLTSIELKGIETGKEIGTLEKAHDYVKLVLKTRLGDIPETIAKEVDTISVLPILDELLKLAIKVDCFEDFHQSLLKLSPKKFESNKSDKS</sequence>
<dbReference type="PANTHER" id="PTHR35586">
    <property type="entry name" value="SLL1691 PROTEIN"/>
    <property type="match status" value="1"/>
</dbReference>
<name>A0A853MBV9_9CYAN</name>
<dbReference type="Proteomes" id="UP000093903">
    <property type="component" value="Unassembled WGS sequence"/>
</dbReference>
<proteinExistence type="predicted"/>
<protein>
    <submittedName>
        <fullName evidence="1">Transposase</fullName>
    </submittedName>
</protein>
<reference evidence="1 2" key="1">
    <citation type="submission" date="2016-05" db="EMBL/GenBank/DDBJ databases">
        <title>First complete genome of the cyanobacterium Cylindrospermopsis raciborskii CS505, containing a circular chromosome and a single extrachromosomal element.</title>
        <authorList>
            <person name="Fuentes J."/>
            <person name="Tamames J."/>
            <person name="Allen E."/>
            <person name="Plominski A."/>
            <person name="Vasquez M."/>
        </authorList>
    </citation>
    <scope>NUCLEOTIDE SEQUENCE [LARGE SCALE GENOMIC DNA]</scope>
    <source>
        <strain evidence="1 2">CS505</strain>
    </source>
</reference>
<dbReference type="EMBL" id="LYXA01000001">
    <property type="protein sequence ID" value="OBU76443.1"/>
    <property type="molecule type" value="Genomic_DNA"/>
</dbReference>